<keyword evidence="1" id="KW-0472">Membrane</keyword>
<proteinExistence type="predicted"/>
<keyword evidence="3" id="KW-1185">Reference proteome</keyword>
<dbReference type="Pfam" id="PF16974">
    <property type="entry name" value="NAR2"/>
    <property type="match status" value="1"/>
</dbReference>
<dbReference type="InterPro" id="IPR016605">
    <property type="entry name" value="Transptr_NO3_Nar2"/>
</dbReference>
<keyword evidence="1" id="KW-1133">Transmembrane helix</keyword>
<dbReference type="PANTHER" id="PTHR34806">
    <property type="entry name" value="HIGH-AFFINITY NITRATE TRANSPORTER 3.2"/>
    <property type="match status" value="1"/>
</dbReference>
<dbReference type="EMBL" id="CAKMRJ010005412">
    <property type="protein sequence ID" value="CAH1441549.1"/>
    <property type="molecule type" value="Genomic_DNA"/>
</dbReference>
<evidence type="ECO:0000256" key="1">
    <source>
        <dbReference type="SAM" id="Phobius"/>
    </source>
</evidence>
<reference evidence="2 3" key="1">
    <citation type="submission" date="2022-01" db="EMBL/GenBank/DDBJ databases">
        <authorList>
            <person name="Xiong W."/>
            <person name="Schranz E."/>
        </authorList>
    </citation>
    <scope>NUCLEOTIDE SEQUENCE [LARGE SCALE GENOMIC DNA]</scope>
</reference>
<dbReference type="GO" id="GO:0010167">
    <property type="term" value="P:response to nitrate"/>
    <property type="evidence" value="ECO:0007669"/>
    <property type="project" value="InterPro"/>
</dbReference>
<organism evidence="2 3">
    <name type="scientific">Lactuca virosa</name>
    <dbReference type="NCBI Taxonomy" id="75947"/>
    <lineage>
        <taxon>Eukaryota</taxon>
        <taxon>Viridiplantae</taxon>
        <taxon>Streptophyta</taxon>
        <taxon>Embryophyta</taxon>
        <taxon>Tracheophyta</taxon>
        <taxon>Spermatophyta</taxon>
        <taxon>Magnoliopsida</taxon>
        <taxon>eudicotyledons</taxon>
        <taxon>Gunneridae</taxon>
        <taxon>Pentapetalae</taxon>
        <taxon>asterids</taxon>
        <taxon>campanulids</taxon>
        <taxon>Asterales</taxon>
        <taxon>Asteraceae</taxon>
        <taxon>Cichorioideae</taxon>
        <taxon>Cichorieae</taxon>
        <taxon>Lactucinae</taxon>
        <taxon>Lactuca</taxon>
    </lineage>
</organism>
<dbReference type="GO" id="GO:0005886">
    <property type="term" value="C:plasma membrane"/>
    <property type="evidence" value="ECO:0007669"/>
    <property type="project" value="TreeGrafter"/>
</dbReference>
<evidence type="ECO:0000313" key="2">
    <source>
        <dbReference type="EMBL" id="CAH1441549.1"/>
    </source>
</evidence>
<name>A0AAU9NV16_9ASTR</name>
<dbReference type="PANTHER" id="PTHR34806:SF8">
    <property type="entry name" value="HIGH-AFFINITY NITRATE TRANSPORTER"/>
    <property type="match status" value="1"/>
</dbReference>
<dbReference type="AlphaFoldDB" id="A0AAU9NV16"/>
<comment type="caution">
    <text evidence="2">The sequence shown here is derived from an EMBL/GenBank/DDBJ whole genome shotgun (WGS) entry which is preliminary data.</text>
</comment>
<sequence length="263" mass="29375">MEFPAGCVIGYLIFSSFVASSYGVAFSSLHKTLVLSASSPKGHVLTAGEDELTITWAFNETFPRGTDSTYKTIKLKLCYAPVSQKNRPWRKTVDDLNKDKTCQHKIVEKPYTPSNNSFTWRIERDVPSATFFVRAYALDSQQVQVAYGQNTDATKVTDLFHVEAITGRHVSIDVASICFSAFSIVSLVGFFYMEKRKAKVVEDNLQIVVAPPRQLATADCFHYLPSHSTCTHVSLVQVMTTLQDNCRALCCIGISYSLVVMRR</sequence>
<protein>
    <recommendedName>
        <fullName evidence="4">High-affinity nitrate transporter</fullName>
    </recommendedName>
</protein>
<keyword evidence="1" id="KW-0812">Transmembrane</keyword>
<evidence type="ECO:0008006" key="4">
    <source>
        <dbReference type="Google" id="ProtNLM"/>
    </source>
</evidence>
<dbReference type="Proteomes" id="UP001157418">
    <property type="component" value="Unassembled WGS sequence"/>
</dbReference>
<gene>
    <name evidence="2" type="ORF">LVIROSA_LOCUS27597</name>
</gene>
<accession>A0AAU9NV16</accession>
<dbReference type="GO" id="GO:0015112">
    <property type="term" value="F:nitrate transmembrane transporter activity"/>
    <property type="evidence" value="ECO:0007669"/>
    <property type="project" value="TreeGrafter"/>
</dbReference>
<feature type="transmembrane region" description="Helical" evidence="1">
    <location>
        <begin position="174"/>
        <end position="193"/>
    </location>
</feature>
<evidence type="ECO:0000313" key="3">
    <source>
        <dbReference type="Proteomes" id="UP001157418"/>
    </source>
</evidence>